<name>K8PKN4_9BRAD</name>
<dbReference type="EMBL" id="AGWX01000001">
    <property type="protein sequence ID" value="EKS42141.1"/>
    <property type="molecule type" value="Genomic_DNA"/>
</dbReference>
<feature type="region of interest" description="Disordered" evidence="1">
    <location>
        <begin position="68"/>
        <end position="100"/>
    </location>
</feature>
<dbReference type="HOGENOM" id="CLU_118932_0_0_5"/>
<keyword evidence="3" id="KW-1185">Reference proteome</keyword>
<comment type="caution">
    <text evidence="2">The sequence shown here is derived from an EMBL/GenBank/DDBJ whole genome shotgun (WGS) entry which is preliminary data.</text>
</comment>
<feature type="compositionally biased region" description="Basic and acidic residues" evidence="1">
    <location>
        <begin position="81"/>
        <end position="100"/>
    </location>
</feature>
<dbReference type="Proteomes" id="UP000001096">
    <property type="component" value="Unassembled WGS sequence"/>
</dbReference>
<dbReference type="eggNOG" id="ENOG5030WI5">
    <property type="taxonomic scope" value="Bacteria"/>
</dbReference>
<dbReference type="RefSeq" id="WP_006019955.1">
    <property type="nucleotide sequence ID" value="NZ_KB375282.1"/>
</dbReference>
<gene>
    <name evidence="2" type="ORF">HMPREF9695_01233</name>
</gene>
<sequence length="155" mass="16705">MLVRLTRAKRLRAGWLIALAYLLCVLAPTISYAMPGVHAPARCLTDQNHVPGMVHIHSELQHLHDDGHAHDHTAAQGNSTGHDHSMSVESDSKSVPENAPHKSGGECCGLMCVSAIPATVVDIVKPSAPTALCKVERYRNVADNAPPRLYRPPIS</sequence>
<organism evidence="2 3">
    <name type="scientific">Afipia broomeae ATCC 49717</name>
    <dbReference type="NCBI Taxonomy" id="883078"/>
    <lineage>
        <taxon>Bacteria</taxon>
        <taxon>Pseudomonadati</taxon>
        <taxon>Pseudomonadota</taxon>
        <taxon>Alphaproteobacteria</taxon>
        <taxon>Hyphomicrobiales</taxon>
        <taxon>Nitrobacteraceae</taxon>
        <taxon>Afipia</taxon>
    </lineage>
</organism>
<dbReference type="AlphaFoldDB" id="K8PKN4"/>
<protein>
    <submittedName>
        <fullName evidence="2">Uncharacterized protein</fullName>
    </submittedName>
</protein>
<reference evidence="2 3" key="1">
    <citation type="submission" date="2012-04" db="EMBL/GenBank/DDBJ databases">
        <title>The Genome Sequence of Afipia broomeae ATCC 49717.</title>
        <authorList>
            <consortium name="The Broad Institute Genome Sequencing Platform"/>
            <person name="Earl A."/>
            <person name="Ward D."/>
            <person name="Feldgarden M."/>
            <person name="Gevers D."/>
            <person name="Huys G."/>
            <person name="Walker B."/>
            <person name="Young S.K."/>
            <person name="Zeng Q."/>
            <person name="Gargeya S."/>
            <person name="Fitzgerald M."/>
            <person name="Haas B."/>
            <person name="Abouelleil A."/>
            <person name="Alvarado L."/>
            <person name="Arachchi H.M."/>
            <person name="Berlin A."/>
            <person name="Chapman S.B."/>
            <person name="Goldberg J."/>
            <person name="Griggs A."/>
            <person name="Gujja S."/>
            <person name="Hansen M."/>
            <person name="Howarth C."/>
            <person name="Imamovic A."/>
            <person name="Larimer J."/>
            <person name="McCowen C."/>
            <person name="Montmayeur A."/>
            <person name="Murphy C."/>
            <person name="Neiman D."/>
            <person name="Pearson M."/>
            <person name="Priest M."/>
            <person name="Roberts A."/>
            <person name="Saif S."/>
            <person name="Shea T."/>
            <person name="Sisk P."/>
            <person name="Sykes S."/>
            <person name="Wortman J."/>
            <person name="Nusbaum C."/>
            <person name="Birren B."/>
        </authorList>
    </citation>
    <scope>NUCLEOTIDE SEQUENCE [LARGE SCALE GENOMIC DNA]</scope>
    <source>
        <strain evidence="2 3">ATCC 49717</strain>
    </source>
</reference>
<proteinExistence type="predicted"/>
<accession>K8PKN4</accession>
<evidence type="ECO:0000313" key="2">
    <source>
        <dbReference type="EMBL" id="EKS42141.1"/>
    </source>
</evidence>
<evidence type="ECO:0000256" key="1">
    <source>
        <dbReference type="SAM" id="MobiDB-lite"/>
    </source>
</evidence>
<evidence type="ECO:0000313" key="3">
    <source>
        <dbReference type="Proteomes" id="UP000001096"/>
    </source>
</evidence>